<sequence length="166" mass="18361">MAEQCGLDRHCLTSHSVCKRMVQKLRDENVAPTDIIHFTSHKNIESVLNYSANSETTQKAGSHILSGKRRNPVTETVTSPQSPARIEICSEQHVDHDAASSLTSSAVKAPTSEPRPVNIPNIDIHSFSTHSAQNNVSLSNSMKLLQAHSQFYGAVFNIQNFNFYTK</sequence>
<comment type="caution">
    <text evidence="2">The sequence shown here is derived from an EMBL/GenBank/DDBJ whole genome shotgun (WGS) entry which is preliminary data.</text>
</comment>
<proteinExistence type="predicted"/>
<protein>
    <submittedName>
        <fullName evidence="2">Uncharacterized protein</fullName>
    </submittedName>
</protein>
<organism evidence="2 3">
    <name type="scientific">Dreissena polymorpha</name>
    <name type="common">Zebra mussel</name>
    <name type="synonym">Mytilus polymorpha</name>
    <dbReference type="NCBI Taxonomy" id="45954"/>
    <lineage>
        <taxon>Eukaryota</taxon>
        <taxon>Metazoa</taxon>
        <taxon>Spiralia</taxon>
        <taxon>Lophotrochozoa</taxon>
        <taxon>Mollusca</taxon>
        <taxon>Bivalvia</taxon>
        <taxon>Autobranchia</taxon>
        <taxon>Heteroconchia</taxon>
        <taxon>Euheterodonta</taxon>
        <taxon>Imparidentia</taxon>
        <taxon>Neoheterodontei</taxon>
        <taxon>Myida</taxon>
        <taxon>Dreissenoidea</taxon>
        <taxon>Dreissenidae</taxon>
        <taxon>Dreissena</taxon>
    </lineage>
</organism>
<gene>
    <name evidence="2" type="ORF">DPMN_115126</name>
</gene>
<name>A0A9D4KLC7_DREPO</name>
<keyword evidence="3" id="KW-1185">Reference proteome</keyword>
<accession>A0A9D4KLC7</accession>
<feature type="compositionally biased region" description="Polar residues" evidence="1">
    <location>
        <begin position="73"/>
        <end position="82"/>
    </location>
</feature>
<dbReference type="EMBL" id="JAIWYP010000004">
    <property type="protein sequence ID" value="KAH3841653.1"/>
    <property type="molecule type" value="Genomic_DNA"/>
</dbReference>
<dbReference type="AlphaFoldDB" id="A0A9D4KLC7"/>
<dbReference type="Proteomes" id="UP000828390">
    <property type="component" value="Unassembled WGS sequence"/>
</dbReference>
<reference evidence="2" key="1">
    <citation type="journal article" date="2019" name="bioRxiv">
        <title>The Genome of the Zebra Mussel, Dreissena polymorpha: A Resource for Invasive Species Research.</title>
        <authorList>
            <person name="McCartney M.A."/>
            <person name="Auch B."/>
            <person name="Kono T."/>
            <person name="Mallez S."/>
            <person name="Zhang Y."/>
            <person name="Obille A."/>
            <person name="Becker A."/>
            <person name="Abrahante J.E."/>
            <person name="Garbe J."/>
            <person name="Badalamenti J.P."/>
            <person name="Herman A."/>
            <person name="Mangelson H."/>
            <person name="Liachko I."/>
            <person name="Sullivan S."/>
            <person name="Sone E.D."/>
            <person name="Koren S."/>
            <person name="Silverstein K.A.T."/>
            <person name="Beckman K.B."/>
            <person name="Gohl D.M."/>
        </authorList>
    </citation>
    <scope>NUCLEOTIDE SEQUENCE</scope>
    <source>
        <strain evidence="2">Duluth1</strain>
        <tissue evidence="2">Whole animal</tissue>
    </source>
</reference>
<reference evidence="2" key="2">
    <citation type="submission" date="2020-11" db="EMBL/GenBank/DDBJ databases">
        <authorList>
            <person name="McCartney M.A."/>
            <person name="Auch B."/>
            <person name="Kono T."/>
            <person name="Mallez S."/>
            <person name="Becker A."/>
            <person name="Gohl D.M."/>
            <person name="Silverstein K.A.T."/>
            <person name="Koren S."/>
            <person name="Bechman K.B."/>
            <person name="Herman A."/>
            <person name="Abrahante J.E."/>
            <person name="Garbe J."/>
        </authorList>
    </citation>
    <scope>NUCLEOTIDE SEQUENCE</scope>
    <source>
        <strain evidence="2">Duluth1</strain>
        <tissue evidence="2">Whole animal</tissue>
    </source>
</reference>
<evidence type="ECO:0000313" key="2">
    <source>
        <dbReference type="EMBL" id="KAH3841653.1"/>
    </source>
</evidence>
<feature type="region of interest" description="Disordered" evidence="1">
    <location>
        <begin position="99"/>
        <end position="120"/>
    </location>
</feature>
<evidence type="ECO:0000313" key="3">
    <source>
        <dbReference type="Proteomes" id="UP000828390"/>
    </source>
</evidence>
<feature type="region of interest" description="Disordered" evidence="1">
    <location>
        <begin position="59"/>
        <end position="82"/>
    </location>
</feature>
<evidence type="ECO:0000256" key="1">
    <source>
        <dbReference type="SAM" id="MobiDB-lite"/>
    </source>
</evidence>